<dbReference type="EMBL" id="JAQQWK010000012">
    <property type="protein sequence ID" value="KAK8022722.1"/>
    <property type="molecule type" value="Genomic_DNA"/>
</dbReference>
<gene>
    <name evidence="3" type="ORF">PG993_013489</name>
</gene>
<feature type="compositionally biased region" description="Polar residues" evidence="1">
    <location>
        <begin position="303"/>
        <end position="315"/>
    </location>
</feature>
<evidence type="ECO:0000256" key="1">
    <source>
        <dbReference type="SAM" id="MobiDB-lite"/>
    </source>
</evidence>
<reference evidence="3 4" key="1">
    <citation type="submission" date="2023-01" db="EMBL/GenBank/DDBJ databases">
        <title>Analysis of 21 Apiospora genomes using comparative genomics revels a genus with tremendous synthesis potential of carbohydrate active enzymes and secondary metabolites.</title>
        <authorList>
            <person name="Sorensen T."/>
        </authorList>
    </citation>
    <scope>NUCLEOTIDE SEQUENCE [LARGE SCALE GENOMIC DNA]</scope>
    <source>
        <strain evidence="3 4">CBS 33761</strain>
    </source>
</reference>
<feature type="signal peptide" evidence="2">
    <location>
        <begin position="1"/>
        <end position="36"/>
    </location>
</feature>
<proteinExistence type="predicted"/>
<feature type="region of interest" description="Disordered" evidence="1">
    <location>
        <begin position="303"/>
        <end position="329"/>
    </location>
</feature>
<accession>A0ABR1RXR9</accession>
<evidence type="ECO:0000313" key="4">
    <source>
        <dbReference type="Proteomes" id="UP001444661"/>
    </source>
</evidence>
<sequence length="329" mass="35685">MASAQSTPPEAPADPNTIPGPTVLFWIVCLALNAMAEPSGSICGPGYEPHWLLRMSPIMALSDGLHLAATFVLSFHQRGRSYRLATAGALLPRLGAGSNGVFGVVEARKALAAIDGLLLNAAKAGYVTPMRTRDQLPRLTPCWIAGSRLTISAKPGTPWRRWCHAPSPFRTRWETTDTELLLGQLIVSGDSAQQKERIRRAMLPFRSSVYATKSCLEDLVRSHDVGKARIALQALTATTGFRWFAFGLGVLPQVIKLFGSSGIPAIQAYGAMYLFLGLRSKPWSSGPRCADWISRTTCGFPRNSRSMPRSETRTAGSRPRAIEPPLSCP</sequence>
<name>A0ABR1RXR9_9PEZI</name>
<evidence type="ECO:0000256" key="2">
    <source>
        <dbReference type="SAM" id="SignalP"/>
    </source>
</evidence>
<organism evidence="3 4">
    <name type="scientific">Apiospora rasikravindrae</name>
    <dbReference type="NCBI Taxonomy" id="990691"/>
    <lineage>
        <taxon>Eukaryota</taxon>
        <taxon>Fungi</taxon>
        <taxon>Dikarya</taxon>
        <taxon>Ascomycota</taxon>
        <taxon>Pezizomycotina</taxon>
        <taxon>Sordariomycetes</taxon>
        <taxon>Xylariomycetidae</taxon>
        <taxon>Amphisphaeriales</taxon>
        <taxon>Apiosporaceae</taxon>
        <taxon>Apiospora</taxon>
    </lineage>
</organism>
<feature type="chain" id="PRO_5046066861" evidence="2">
    <location>
        <begin position="37"/>
        <end position="329"/>
    </location>
</feature>
<keyword evidence="2" id="KW-0732">Signal</keyword>
<evidence type="ECO:0000313" key="3">
    <source>
        <dbReference type="EMBL" id="KAK8022722.1"/>
    </source>
</evidence>
<comment type="caution">
    <text evidence="3">The sequence shown here is derived from an EMBL/GenBank/DDBJ whole genome shotgun (WGS) entry which is preliminary data.</text>
</comment>
<keyword evidence="4" id="KW-1185">Reference proteome</keyword>
<dbReference type="Proteomes" id="UP001444661">
    <property type="component" value="Unassembled WGS sequence"/>
</dbReference>
<protein>
    <submittedName>
        <fullName evidence="3">Uncharacterized protein</fullName>
    </submittedName>
</protein>